<dbReference type="Proteomes" id="UP000594014">
    <property type="component" value="Chromosome"/>
</dbReference>
<accession>A0ACD1A975</accession>
<evidence type="ECO:0000313" key="2">
    <source>
        <dbReference type="Proteomes" id="UP000594014"/>
    </source>
</evidence>
<protein>
    <submittedName>
        <fullName evidence="1">Uncharacterized protein</fullName>
    </submittedName>
</protein>
<proteinExistence type="predicted"/>
<evidence type="ECO:0000313" key="1">
    <source>
        <dbReference type="EMBL" id="QOX62966.1"/>
    </source>
</evidence>
<sequence length="361" mass="39865">MRKRRYGAYSGRRKSGSGRLAFMTLLFWIVSGFIMISFMHGGPLGMFEAQKEDVGKMYIGNIFPTVSRSSFESREALATLPDQKGEADSLKNEKSSGLLKGMMGSMFPGAKVLNDDLAEEDPGYFFTPEDIDQSGTPSPEQTTDSGITAEVPNPTPADVDVKKPVVIIYHTHATESYQPVTEGNFHSLKEYGTVREVGDVLTDELRKMGIQVVHDKTLHDSPSYNQSYSRSLETIKTLMASYDSDKIVIDLHRDAAGYVGNVAKTVSVNSETMAGYSLVIGTGNPNVEALRSFANKINKKAEEMYPGFGGKIIEKPYKFNQYVADNLILLEVGNNENTIEQTKTTAKYFAKVLAEVIKENQ</sequence>
<keyword evidence="2" id="KW-1185">Reference proteome</keyword>
<reference evidence="1" key="1">
    <citation type="submission" date="2019-08" db="EMBL/GenBank/DDBJ databases">
        <title>Genome sequence of Clostridiales bacterium MT110.</title>
        <authorList>
            <person name="Cao J."/>
        </authorList>
    </citation>
    <scope>NUCLEOTIDE SEQUENCE</scope>
    <source>
        <strain evidence="1">MT110</strain>
    </source>
</reference>
<dbReference type="EMBL" id="CP042469">
    <property type="protein sequence ID" value="QOX62966.1"/>
    <property type="molecule type" value="Genomic_DNA"/>
</dbReference>
<name>A0ACD1A975_9FIRM</name>
<gene>
    <name evidence="1" type="ORF">FRZ06_06235</name>
</gene>
<organism evidence="1 2">
    <name type="scientific">Anoxybacterium hadale</name>
    <dbReference type="NCBI Taxonomy" id="3408580"/>
    <lineage>
        <taxon>Bacteria</taxon>
        <taxon>Bacillati</taxon>
        <taxon>Bacillota</taxon>
        <taxon>Clostridia</taxon>
        <taxon>Peptostreptococcales</taxon>
        <taxon>Anaerovoracaceae</taxon>
        <taxon>Anoxybacterium</taxon>
    </lineage>
</organism>